<feature type="transmembrane region" description="Helical" evidence="6">
    <location>
        <begin position="405"/>
        <end position="425"/>
    </location>
</feature>
<keyword evidence="3 6" id="KW-0812">Transmembrane</keyword>
<protein>
    <recommendedName>
        <fullName evidence="7">ABC3 transporter permease C-terminal domain-containing protein</fullName>
    </recommendedName>
</protein>
<evidence type="ECO:0000313" key="8">
    <source>
        <dbReference type="EMBL" id="GAA4021382.1"/>
    </source>
</evidence>
<keyword evidence="4 6" id="KW-1133">Transmembrane helix</keyword>
<evidence type="ECO:0000256" key="3">
    <source>
        <dbReference type="ARBA" id="ARBA00022692"/>
    </source>
</evidence>
<evidence type="ECO:0000256" key="6">
    <source>
        <dbReference type="SAM" id="Phobius"/>
    </source>
</evidence>
<organism evidence="8 9">
    <name type="scientific">Streptomyces plumbiresistens</name>
    <dbReference type="NCBI Taxonomy" id="511811"/>
    <lineage>
        <taxon>Bacteria</taxon>
        <taxon>Bacillati</taxon>
        <taxon>Actinomycetota</taxon>
        <taxon>Actinomycetes</taxon>
        <taxon>Kitasatosporales</taxon>
        <taxon>Streptomycetaceae</taxon>
        <taxon>Streptomyces</taxon>
    </lineage>
</organism>
<keyword evidence="9" id="KW-1185">Reference proteome</keyword>
<feature type="transmembrane region" description="Helical" evidence="6">
    <location>
        <begin position="139"/>
        <end position="160"/>
    </location>
</feature>
<gene>
    <name evidence="8" type="ORF">GCM10022232_77760</name>
</gene>
<dbReference type="InterPro" id="IPR003838">
    <property type="entry name" value="ABC3_permease_C"/>
</dbReference>
<proteinExistence type="predicted"/>
<feature type="transmembrane region" description="Helical" evidence="6">
    <location>
        <begin position="437"/>
        <end position="461"/>
    </location>
</feature>
<evidence type="ECO:0000313" key="9">
    <source>
        <dbReference type="Proteomes" id="UP001500456"/>
    </source>
</evidence>
<evidence type="ECO:0000256" key="2">
    <source>
        <dbReference type="ARBA" id="ARBA00022475"/>
    </source>
</evidence>
<keyword evidence="2" id="KW-1003">Cell membrane</keyword>
<evidence type="ECO:0000256" key="1">
    <source>
        <dbReference type="ARBA" id="ARBA00004651"/>
    </source>
</evidence>
<feature type="transmembrane region" description="Helical" evidence="6">
    <location>
        <begin position="211"/>
        <end position="231"/>
    </location>
</feature>
<dbReference type="Proteomes" id="UP001500456">
    <property type="component" value="Unassembled WGS sequence"/>
</dbReference>
<feature type="domain" description="ABC3 transporter permease C-terminal" evidence="7">
    <location>
        <begin position="89"/>
        <end position="195"/>
    </location>
</feature>
<comment type="caution">
    <text evidence="8">The sequence shown here is derived from an EMBL/GenBank/DDBJ whole genome shotgun (WGS) entry which is preliminary data.</text>
</comment>
<dbReference type="EMBL" id="BAAAZX010000031">
    <property type="protein sequence ID" value="GAA4021382.1"/>
    <property type="molecule type" value="Genomic_DNA"/>
</dbReference>
<feature type="transmembrane region" description="Helical" evidence="6">
    <location>
        <begin position="340"/>
        <end position="368"/>
    </location>
</feature>
<feature type="transmembrane region" description="Helical" evidence="6">
    <location>
        <begin position="84"/>
        <end position="105"/>
    </location>
</feature>
<evidence type="ECO:0000256" key="5">
    <source>
        <dbReference type="ARBA" id="ARBA00023136"/>
    </source>
</evidence>
<reference evidence="9" key="1">
    <citation type="journal article" date="2019" name="Int. J. Syst. Evol. Microbiol.">
        <title>The Global Catalogue of Microorganisms (GCM) 10K type strain sequencing project: providing services to taxonomists for standard genome sequencing and annotation.</title>
        <authorList>
            <consortium name="The Broad Institute Genomics Platform"/>
            <consortium name="The Broad Institute Genome Sequencing Center for Infectious Disease"/>
            <person name="Wu L."/>
            <person name="Ma J."/>
        </authorList>
    </citation>
    <scope>NUCLEOTIDE SEQUENCE [LARGE SCALE GENOMIC DNA]</scope>
    <source>
        <strain evidence="9">JCM 16924</strain>
    </source>
</reference>
<feature type="transmembrane region" description="Helical" evidence="6">
    <location>
        <begin position="298"/>
        <end position="320"/>
    </location>
</feature>
<evidence type="ECO:0000256" key="4">
    <source>
        <dbReference type="ARBA" id="ARBA00022989"/>
    </source>
</evidence>
<sequence>MSSIRSVSSVSLPRSIRSLRTDLRMAWRLTRGSDRQEWWRITLTALGAALATGIALAAVTLGSLRGSHRVPVGHELLDEPGTRAGVILALLLLLIPVLGFLGQCARIGAVHRDRRLAALRLAGATPWQVRRIAALETGLACLLGSVSATVVSVVALLRLWDEPTALAWTGVALVAVGVPVLGAAASALALRRVVASPLGWVRRLRPRTSRGAGLLFLGAFLLTGVMALATVTHTATGTTGRGYGKTPLMVFGLVVAVGAGAVWLAGATAGGVGRLLARRARTAATLIAAERLRDDPWAAARTHAAVLLVTVVGTGFVGVRQALLADLHGMRRDGHLGMDMGYYTTGLDLTAAAILVALAIVLSALAVGTAEALATRRRGLAALTAAGVPRAVLGRALLLETALPLLPAVALAGTGGMAIGVWYATITTEYTTPSVPYAALLVPVAVYAACLLAAATSLPLLRRSLHPAELRYA</sequence>
<keyword evidence="5 6" id="KW-0472">Membrane</keyword>
<feature type="transmembrane region" description="Helical" evidence="6">
    <location>
        <begin position="166"/>
        <end position="190"/>
    </location>
</feature>
<name>A0ABP7T5K4_9ACTN</name>
<evidence type="ECO:0000259" key="7">
    <source>
        <dbReference type="Pfam" id="PF02687"/>
    </source>
</evidence>
<feature type="transmembrane region" description="Helical" evidence="6">
    <location>
        <begin position="38"/>
        <end position="64"/>
    </location>
</feature>
<dbReference type="Pfam" id="PF02687">
    <property type="entry name" value="FtsX"/>
    <property type="match status" value="1"/>
</dbReference>
<feature type="transmembrane region" description="Helical" evidence="6">
    <location>
        <begin position="251"/>
        <end position="277"/>
    </location>
</feature>
<accession>A0ABP7T5K4</accession>
<comment type="subcellular location">
    <subcellularLocation>
        <location evidence="1">Cell membrane</location>
        <topology evidence="1">Multi-pass membrane protein</topology>
    </subcellularLocation>
</comment>